<keyword evidence="3" id="KW-1185">Reference proteome</keyword>
<dbReference type="InterPro" id="IPR009000">
    <property type="entry name" value="Transl_B-barrel_sf"/>
</dbReference>
<feature type="region of interest" description="Disordered" evidence="1">
    <location>
        <begin position="78"/>
        <end position="108"/>
    </location>
</feature>
<dbReference type="EMBL" id="CP087714">
    <property type="protein sequence ID" value="XAT64405.1"/>
    <property type="molecule type" value="Genomic_DNA"/>
</dbReference>
<dbReference type="RefSeq" id="WP_346297683.1">
    <property type="nucleotide sequence ID" value="NZ_CP087714.1"/>
</dbReference>
<sequence>MLKKIGRVLHISKTGNVILSSVPDYLPKEGSPVYNKRMEKIGFVYDIIGPVRNPFLVVKPFKRRIIEEDILFTVVEDGRGRKGKGKGNRKEGKRKGTGKKGSRKRRNN</sequence>
<protein>
    <submittedName>
        <fullName evidence="2">Gar1/Naf1 family protein</fullName>
    </submittedName>
</protein>
<organism evidence="2 3">
    <name type="scientific">Geoglobus acetivorans</name>
    <dbReference type="NCBI Taxonomy" id="565033"/>
    <lineage>
        <taxon>Archaea</taxon>
        <taxon>Methanobacteriati</taxon>
        <taxon>Methanobacteriota</taxon>
        <taxon>Archaeoglobi</taxon>
        <taxon>Archaeoglobales</taxon>
        <taxon>Archaeoglobaceae</taxon>
        <taxon>Geoglobus</taxon>
    </lineage>
</organism>
<name>A0ABZ3H4C2_GEOAI</name>
<dbReference type="InterPro" id="IPR038664">
    <property type="entry name" value="Gar1/Naf1_Cbf5-bd_sf"/>
</dbReference>
<evidence type="ECO:0000256" key="1">
    <source>
        <dbReference type="SAM" id="MobiDB-lite"/>
    </source>
</evidence>
<proteinExistence type="predicted"/>
<reference evidence="2 3" key="1">
    <citation type="submission" date="2021-11" db="EMBL/GenBank/DDBJ databases">
        <title>Whole genome of Geoglobus acetivorans.</title>
        <authorList>
            <person name="Liu D."/>
        </authorList>
    </citation>
    <scope>NUCLEOTIDE SEQUENCE [LARGE SCALE GENOMIC DNA]</scope>
    <source>
        <strain evidence="2 3">SBH6</strain>
    </source>
</reference>
<feature type="compositionally biased region" description="Basic residues" evidence="1">
    <location>
        <begin position="81"/>
        <end position="108"/>
    </location>
</feature>
<dbReference type="Gene3D" id="2.40.10.230">
    <property type="entry name" value="Probable tRNA pseudouridine synthase domain"/>
    <property type="match status" value="1"/>
</dbReference>
<dbReference type="GeneID" id="90448673"/>
<accession>A0ABZ3H4C2</accession>
<evidence type="ECO:0000313" key="2">
    <source>
        <dbReference type="EMBL" id="XAT64405.1"/>
    </source>
</evidence>
<dbReference type="Pfam" id="PF04410">
    <property type="entry name" value="Gar1"/>
    <property type="match status" value="1"/>
</dbReference>
<evidence type="ECO:0000313" key="3">
    <source>
        <dbReference type="Proteomes" id="UP001492541"/>
    </source>
</evidence>
<dbReference type="InterPro" id="IPR007504">
    <property type="entry name" value="H/ACA_rnp_Gar1/Naf1"/>
</dbReference>
<dbReference type="Proteomes" id="UP001492541">
    <property type="component" value="Chromosome"/>
</dbReference>
<dbReference type="SUPFAM" id="SSF50447">
    <property type="entry name" value="Translation proteins"/>
    <property type="match status" value="1"/>
</dbReference>
<gene>
    <name evidence="2" type="ORF">LPQ35_03270</name>
</gene>